<accession>A0AAD3P381</accession>
<keyword evidence="2" id="KW-1185">Reference proteome</keyword>
<protein>
    <submittedName>
        <fullName evidence="1">Uncharacterized protein</fullName>
    </submittedName>
</protein>
<evidence type="ECO:0000313" key="2">
    <source>
        <dbReference type="Proteomes" id="UP001279734"/>
    </source>
</evidence>
<comment type="caution">
    <text evidence="1">The sequence shown here is derived from an EMBL/GenBank/DDBJ whole genome shotgun (WGS) entry which is preliminary data.</text>
</comment>
<reference evidence="1" key="1">
    <citation type="submission" date="2023-05" db="EMBL/GenBank/DDBJ databases">
        <title>Nepenthes gracilis genome sequencing.</title>
        <authorList>
            <person name="Fukushima K."/>
        </authorList>
    </citation>
    <scope>NUCLEOTIDE SEQUENCE</scope>
    <source>
        <strain evidence="1">SING2019-196</strain>
    </source>
</reference>
<evidence type="ECO:0000313" key="1">
    <source>
        <dbReference type="EMBL" id="GMG98665.1"/>
    </source>
</evidence>
<name>A0AAD3P381_NEPGR</name>
<sequence>MTLVITSCGFWANCVILIRFLLFNPLAARMKWHSKICRKGIVAIAMMQISCMHSDACSVAASALSSTWRILRSCF</sequence>
<dbReference type="AlphaFoldDB" id="A0AAD3P381"/>
<proteinExistence type="predicted"/>
<gene>
    <name evidence="1" type="ORF">Nepgr_000505</name>
</gene>
<dbReference type="EMBL" id="BSYO01000001">
    <property type="protein sequence ID" value="GMG98665.1"/>
    <property type="molecule type" value="Genomic_DNA"/>
</dbReference>
<organism evidence="1 2">
    <name type="scientific">Nepenthes gracilis</name>
    <name type="common">Slender pitcher plant</name>
    <dbReference type="NCBI Taxonomy" id="150966"/>
    <lineage>
        <taxon>Eukaryota</taxon>
        <taxon>Viridiplantae</taxon>
        <taxon>Streptophyta</taxon>
        <taxon>Embryophyta</taxon>
        <taxon>Tracheophyta</taxon>
        <taxon>Spermatophyta</taxon>
        <taxon>Magnoliopsida</taxon>
        <taxon>eudicotyledons</taxon>
        <taxon>Gunneridae</taxon>
        <taxon>Pentapetalae</taxon>
        <taxon>Caryophyllales</taxon>
        <taxon>Nepenthaceae</taxon>
        <taxon>Nepenthes</taxon>
    </lineage>
</organism>
<dbReference type="Proteomes" id="UP001279734">
    <property type="component" value="Unassembled WGS sequence"/>
</dbReference>